<evidence type="ECO:0000256" key="1">
    <source>
        <dbReference type="ARBA" id="ARBA00004429"/>
    </source>
</evidence>
<comment type="subcellular location">
    <subcellularLocation>
        <location evidence="1 9">Cell inner membrane</location>
        <topology evidence="1 9">Multi-pass membrane protein</topology>
    </subcellularLocation>
</comment>
<evidence type="ECO:0000256" key="3">
    <source>
        <dbReference type="ARBA" id="ARBA00022475"/>
    </source>
</evidence>
<evidence type="ECO:0000259" key="10">
    <source>
        <dbReference type="Pfam" id="PF04290"/>
    </source>
</evidence>
<dbReference type="InterPro" id="IPR055348">
    <property type="entry name" value="DctQ"/>
</dbReference>
<keyword evidence="6 9" id="KW-1133">Transmembrane helix</keyword>
<comment type="subunit">
    <text evidence="9">The complex comprises the extracytoplasmic solute receptor protein and the two transmembrane proteins.</text>
</comment>
<keyword evidence="2 9" id="KW-0813">Transport</keyword>
<dbReference type="RefSeq" id="WP_346783044.1">
    <property type="nucleotide sequence ID" value="NZ_JBDLBR010000001.1"/>
</dbReference>
<evidence type="ECO:0000256" key="8">
    <source>
        <dbReference type="ARBA" id="ARBA00038436"/>
    </source>
</evidence>
<accession>A0ABV0CSI0</accession>
<feature type="transmembrane region" description="Helical" evidence="9">
    <location>
        <begin position="82"/>
        <end position="101"/>
    </location>
</feature>
<dbReference type="PANTHER" id="PTHR35011">
    <property type="entry name" value="2,3-DIKETO-L-GULONATE TRAP TRANSPORTER SMALL PERMEASE PROTEIN YIAM"/>
    <property type="match status" value="1"/>
</dbReference>
<evidence type="ECO:0000313" key="12">
    <source>
        <dbReference type="Proteomes" id="UP001484535"/>
    </source>
</evidence>
<sequence length="147" mass="15610">MRSIIVWIGGAALLAATAIDTLAVIGRHVGLPLIGSIELMQGAVLVSASIGIIVATLDGSHARVRLLIDRLRPTARKIADRLSDTLTLIFVLCLLAGSTWLAADLWDAHEQSEMLGVPWALLRLFANICLVVTSAALVARIVRGAKL</sequence>
<feature type="transmembrane region" description="Helical" evidence="9">
    <location>
        <begin position="42"/>
        <end position="61"/>
    </location>
</feature>
<proteinExistence type="inferred from homology"/>
<feature type="transmembrane region" description="Helical" evidence="9">
    <location>
        <begin position="121"/>
        <end position="142"/>
    </location>
</feature>
<evidence type="ECO:0000256" key="2">
    <source>
        <dbReference type="ARBA" id="ARBA00022448"/>
    </source>
</evidence>
<keyword evidence="5 9" id="KW-0812">Transmembrane</keyword>
<keyword evidence="12" id="KW-1185">Reference proteome</keyword>
<feature type="domain" description="Tripartite ATP-independent periplasmic transporters DctQ component" evidence="10">
    <location>
        <begin position="21"/>
        <end position="146"/>
    </location>
</feature>
<protein>
    <recommendedName>
        <fullName evidence="9">TRAP transporter small permease protein</fullName>
    </recommendedName>
</protein>
<comment type="similarity">
    <text evidence="8 9">Belongs to the TRAP transporter small permease family.</text>
</comment>
<keyword evidence="3" id="KW-1003">Cell membrane</keyword>
<dbReference type="Proteomes" id="UP001484535">
    <property type="component" value="Unassembled WGS sequence"/>
</dbReference>
<dbReference type="InterPro" id="IPR007387">
    <property type="entry name" value="TRAP_DctQ"/>
</dbReference>
<comment type="function">
    <text evidence="9">Part of the tripartite ATP-independent periplasmic (TRAP) transport system.</text>
</comment>
<dbReference type="PANTHER" id="PTHR35011:SF2">
    <property type="entry name" value="2,3-DIKETO-L-GULONATE TRAP TRANSPORTER SMALL PERMEASE PROTEIN YIAM"/>
    <property type="match status" value="1"/>
</dbReference>
<gene>
    <name evidence="11" type="ORF">ABDJ38_00135</name>
</gene>
<dbReference type="EMBL" id="JBDLBR010000001">
    <property type="protein sequence ID" value="MEN7535581.1"/>
    <property type="molecule type" value="Genomic_DNA"/>
</dbReference>
<organism evidence="11 12">
    <name type="scientific">Aurantiacibacter flavus</name>
    <dbReference type="NCBI Taxonomy" id="3145232"/>
    <lineage>
        <taxon>Bacteria</taxon>
        <taxon>Pseudomonadati</taxon>
        <taxon>Pseudomonadota</taxon>
        <taxon>Alphaproteobacteria</taxon>
        <taxon>Sphingomonadales</taxon>
        <taxon>Erythrobacteraceae</taxon>
        <taxon>Aurantiacibacter</taxon>
    </lineage>
</organism>
<evidence type="ECO:0000256" key="5">
    <source>
        <dbReference type="ARBA" id="ARBA00022692"/>
    </source>
</evidence>
<comment type="caution">
    <text evidence="11">The sequence shown here is derived from an EMBL/GenBank/DDBJ whole genome shotgun (WGS) entry which is preliminary data.</text>
</comment>
<evidence type="ECO:0000313" key="11">
    <source>
        <dbReference type="EMBL" id="MEN7535581.1"/>
    </source>
</evidence>
<keyword evidence="4 9" id="KW-0997">Cell inner membrane</keyword>
<evidence type="ECO:0000256" key="4">
    <source>
        <dbReference type="ARBA" id="ARBA00022519"/>
    </source>
</evidence>
<comment type="caution">
    <text evidence="9">Lacks conserved residue(s) required for the propagation of feature annotation.</text>
</comment>
<reference evidence="11 12" key="1">
    <citation type="submission" date="2024-05" db="EMBL/GenBank/DDBJ databases">
        <authorList>
            <person name="Park S."/>
        </authorList>
    </citation>
    <scope>NUCLEOTIDE SEQUENCE [LARGE SCALE GENOMIC DNA]</scope>
    <source>
        <strain evidence="11 12">DGU5</strain>
    </source>
</reference>
<keyword evidence="7 9" id="KW-0472">Membrane</keyword>
<name>A0ABV0CSI0_9SPHN</name>
<evidence type="ECO:0000256" key="6">
    <source>
        <dbReference type="ARBA" id="ARBA00022989"/>
    </source>
</evidence>
<evidence type="ECO:0000256" key="7">
    <source>
        <dbReference type="ARBA" id="ARBA00023136"/>
    </source>
</evidence>
<dbReference type="Pfam" id="PF04290">
    <property type="entry name" value="DctQ"/>
    <property type="match status" value="1"/>
</dbReference>
<evidence type="ECO:0000256" key="9">
    <source>
        <dbReference type="RuleBase" id="RU369079"/>
    </source>
</evidence>